<dbReference type="InterPro" id="IPR013083">
    <property type="entry name" value="Znf_RING/FYVE/PHD"/>
</dbReference>
<dbReference type="InterPro" id="IPR016135">
    <property type="entry name" value="UBQ-conjugating_enzyme/RWD"/>
</dbReference>
<dbReference type="InterPro" id="IPR050113">
    <property type="entry name" value="Ub_conjugating_enzyme"/>
</dbReference>
<evidence type="ECO:0000256" key="2">
    <source>
        <dbReference type="ARBA" id="ARBA00022771"/>
    </source>
</evidence>
<evidence type="ECO:0000259" key="5">
    <source>
        <dbReference type="PROSITE" id="PS51292"/>
    </source>
</evidence>
<dbReference type="Gene3D" id="3.30.40.10">
    <property type="entry name" value="Zinc/RING finger domain, C3HC4 (zinc finger)"/>
    <property type="match status" value="1"/>
</dbReference>
<sequence>MNIFINKRLINEYKQILESPIENIETHPTEDNILKWYYLLKPNSGDYQNGQYLGTLEFPEEYPMKPPKITMITPNGRFETNTRLCLSISDFHPETWNPSWNVETILIGLISFMLSEEYTEGTIGSIKDTSENRRKYAIESIQFNKENIIFKELFIESGKILYPKSERLGKRSEKTKMCRFCFNKGDELISPCKCTGTNKWVHPKCLAKWQYTSILSQSTHPKYQTGIEYKCNVCLSPYNIKKFTREDLMLEFTGKEIANMIRSGYYIVSGEESSKHNETIIKKHIDNKEVGENLKHWTHGVFLITNVIHQSTDINQDGIHGVNLTRKIMLEEGYTKHYTIWQNYGHFITFLPPLDINHFIGGPCEPFIPFSICKIKKNIIDNNELQRINVTVINNLVENESEHIFIFGNTHIIFEVLKQVPHCNVFDNNKIHINVFWGLAGWSRTQLLGEIAKGGWGLMRGKQEEVLPWKKNIWQNVIEKKQPIFAGKNDFSSKYD</sequence>
<dbReference type="CDD" id="cd23799">
    <property type="entry name" value="UBCc_UBE2J"/>
    <property type="match status" value="1"/>
</dbReference>
<name>A0A6C0JC71_9ZZZZ</name>
<evidence type="ECO:0000259" key="4">
    <source>
        <dbReference type="PROSITE" id="PS50127"/>
    </source>
</evidence>
<dbReference type="InterPro" id="IPR011016">
    <property type="entry name" value="Znf_RING-CH"/>
</dbReference>
<evidence type="ECO:0000256" key="3">
    <source>
        <dbReference type="ARBA" id="ARBA00022833"/>
    </source>
</evidence>
<dbReference type="PROSITE" id="PS50127">
    <property type="entry name" value="UBC_2"/>
    <property type="match status" value="1"/>
</dbReference>
<accession>A0A6C0JC71</accession>
<reference evidence="6" key="1">
    <citation type="journal article" date="2020" name="Nature">
        <title>Giant virus diversity and host interactions through global metagenomics.</title>
        <authorList>
            <person name="Schulz F."/>
            <person name="Roux S."/>
            <person name="Paez-Espino D."/>
            <person name="Jungbluth S."/>
            <person name="Walsh D.A."/>
            <person name="Denef V.J."/>
            <person name="McMahon K.D."/>
            <person name="Konstantinidis K.T."/>
            <person name="Eloe-Fadrosh E.A."/>
            <person name="Kyrpides N.C."/>
            <person name="Woyke T."/>
        </authorList>
    </citation>
    <scope>NUCLEOTIDE SEQUENCE</scope>
    <source>
        <strain evidence="6">GVMAG-M-3300026093-6</strain>
    </source>
</reference>
<dbReference type="PANTHER" id="PTHR24067">
    <property type="entry name" value="UBIQUITIN-CONJUGATING ENZYME E2"/>
    <property type="match status" value="1"/>
</dbReference>
<evidence type="ECO:0000313" key="6">
    <source>
        <dbReference type="EMBL" id="QHU03232.1"/>
    </source>
</evidence>
<proteinExistence type="predicted"/>
<dbReference type="Gene3D" id="3.40.1740.10">
    <property type="entry name" value="VC0467-like"/>
    <property type="match status" value="1"/>
</dbReference>
<dbReference type="GO" id="GO:0008270">
    <property type="term" value="F:zinc ion binding"/>
    <property type="evidence" value="ECO:0007669"/>
    <property type="project" value="UniProtKB-KW"/>
</dbReference>
<dbReference type="AlphaFoldDB" id="A0A6C0JC71"/>
<dbReference type="PROSITE" id="PS51292">
    <property type="entry name" value="ZF_RING_CH"/>
    <property type="match status" value="1"/>
</dbReference>
<dbReference type="SUPFAM" id="SSF54495">
    <property type="entry name" value="UBC-like"/>
    <property type="match status" value="1"/>
</dbReference>
<dbReference type="Gene3D" id="3.10.110.10">
    <property type="entry name" value="Ubiquitin Conjugating Enzyme"/>
    <property type="match status" value="1"/>
</dbReference>
<dbReference type="Pfam" id="PF02622">
    <property type="entry name" value="DUF179"/>
    <property type="match status" value="1"/>
</dbReference>
<dbReference type="SUPFAM" id="SSF143456">
    <property type="entry name" value="VC0467-like"/>
    <property type="match status" value="1"/>
</dbReference>
<dbReference type="Pfam" id="PF00179">
    <property type="entry name" value="UQ_con"/>
    <property type="match status" value="1"/>
</dbReference>
<dbReference type="SMART" id="SM00744">
    <property type="entry name" value="RINGv"/>
    <property type="match status" value="1"/>
</dbReference>
<keyword evidence="1" id="KW-0479">Metal-binding</keyword>
<protein>
    <recommendedName>
        <fullName evidence="7">UBC core domain-containing protein</fullName>
    </recommendedName>
</protein>
<evidence type="ECO:0000256" key="1">
    <source>
        <dbReference type="ARBA" id="ARBA00022723"/>
    </source>
</evidence>
<feature type="domain" description="RING-CH-type" evidence="5">
    <location>
        <begin position="170"/>
        <end position="241"/>
    </location>
</feature>
<keyword evidence="2" id="KW-0863">Zinc-finger</keyword>
<dbReference type="SUPFAM" id="SSF57850">
    <property type="entry name" value="RING/U-box"/>
    <property type="match status" value="1"/>
</dbReference>
<organism evidence="6">
    <name type="scientific">viral metagenome</name>
    <dbReference type="NCBI Taxonomy" id="1070528"/>
    <lineage>
        <taxon>unclassified sequences</taxon>
        <taxon>metagenomes</taxon>
        <taxon>organismal metagenomes</taxon>
    </lineage>
</organism>
<evidence type="ECO:0008006" key="7">
    <source>
        <dbReference type="Google" id="ProtNLM"/>
    </source>
</evidence>
<keyword evidence="3" id="KW-0862">Zinc</keyword>
<dbReference type="Pfam" id="PF12906">
    <property type="entry name" value="RINGv"/>
    <property type="match status" value="1"/>
</dbReference>
<dbReference type="EMBL" id="MN740373">
    <property type="protein sequence ID" value="QHU03232.1"/>
    <property type="molecule type" value="Genomic_DNA"/>
</dbReference>
<dbReference type="CDD" id="cd16495">
    <property type="entry name" value="RING_CH-C4HC3_MARCH"/>
    <property type="match status" value="1"/>
</dbReference>
<dbReference type="InterPro" id="IPR000608">
    <property type="entry name" value="UBC"/>
</dbReference>
<dbReference type="FunFam" id="3.10.110.10:FF:000109">
    <property type="entry name" value="Ubiquitin-conjugating enzyme E2 J2-like"/>
    <property type="match status" value="1"/>
</dbReference>
<dbReference type="InterPro" id="IPR003774">
    <property type="entry name" value="AlgH-like"/>
</dbReference>
<feature type="domain" description="UBC core" evidence="4">
    <location>
        <begin position="4"/>
        <end position="156"/>
    </location>
</feature>
<dbReference type="SMART" id="SM00212">
    <property type="entry name" value="UBCc"/>
    <property type="match status" value="1"/>
</dbReference>